<protein>
    <submittedName>
        <fullName evidence="3">Alpha/beta hydrolase</fullName>
    </submittedName>
</protein>
<feature type="compositionally biased region" description="Basic and acidic residues" evidence="1">
    <location>
        <begin position="25"/>
        <end position="44"/>
    </location>
</feature>
<keyword evidence="4" id="KW-1185">Reference proteome</keyword>
<dbReference type="SUPFAM" id="SSF53474">
    <property type="entry name" value="alpha/beta-Hydrolases"/>
    <property type="match status" value="1"/>
</dbReference>
<dbReference type="GO" id="GO:0016787">
    <property type="term" value="F:hydrolase activity"/>
    <property type="evidence" value="ECO:0007669"/>
    <property type="project" value="UniProtKB-KW"/>
</dbReference>
<evidence type="ECO:0000259" key="2">
    <source>
        <dbReference type="Pfam" id="PF00561"/>
    </source>
</evidence>
<dbReference type="Proteomes" id="UP000298358">
    <property type="component" value="Unassembled WGS sequence"/>
</dbReference>
<dbReference type="OrthoDB" id="7958481at2"/>
<dbReference type="AlphaFoldDB" id="A0A4Y9FYI5"/>
<proteinExistence type="predicted"/>
<dbReference type="Pfam" id="PF00561">
    <property type="entry name" value="Abhydrolase_1"/>
    <property type="match status" value="1"/>
</dbReference>
<feature type="domain" description="AB hydrolase-1" evidence="2">
    <location>
        <begin position="109"/>
        <end position="328"/>
    </location>
</feature>
<dbReference type="Gene3D" id="3.40.50.1820">
    <property type="entry name" value="alpha/beta hydrolase"/>
    <property type="match status" value="1"/>
</dbReference>
<evidence type="ECO:0000313" key="3">
    <source>
        <dbReference type="EMBL" id="TFU33370.1"/>
    </source>
</evidence>
<dbReference type="PRINTS" id="PR00111">
    <property type="entry name" value="ABHYDROLASE"/>
</dbReference>
<sequence>MLRRLDVRDRHRRPSGVGKRVPAAAERRSRASLGDRARCADRDHSRRQHPALLGAVHPAQRRHDHPPGRAQRPHERPVSVGVPPLWRRADATADDGSTLAYWVAGEGDPVILIAGQAVEHASWRIAAELLLHSGETASRQVIVFDHRGTGDSGRGSADRYETRLFARDLVAILDHAGIERADVVGHSMGGRVAQWLAIDAPERVRRLVLVSTSAGDAHGAPRTAAAEEALRSGDRARIARVFFTKHPEWFMHLLAISGDPNIRGRHFRASRRHDALADLHSVAGPTLILHGGADELAPVDHARLLHDRIADAELVVVPEARHGILLEGGPGARIVGRFLDGEPV</sequence>
<dbReference type="PANTHER" id="PTHR43433">
    <property type="entry name" value="HYDROLASE, ALPHA/BETA FOLD FAMILY PROTEIN"/>
    <property type="match status" value="1"/>
</dbReference>
<comment type="caution">
    <text evidence="3">The sequence shown here is derived from an EMBL/GenBank/DDBJ whole genome shotgun (WGS) entry which is preliminary data.</text>
</comment>
<accession>A0A4Y9FYI5</accession>
<name>A0A4Y9FYI5_9MICO</name>
<feature type="region of interest" description="Disordered" evidence="1">
    <location>
        <begin position="1"/>
        <end position="81"/>
    </location>
</feature>
<dbReference type="InterPro" id="IPR000073">
    <property type="entry name" value="AB_hydrolase_1"/>
</dbReference>
<organism evidence="3 4">
    <name type="scientific">Microbacterium paludicola</name>
    <dbReference type="NCBI Taxonomy" id="300019"/>
    <lineage>
        <taxon>Bacteria</taxon>
        <taxon>Bacillati</taxon>
        <taxon>Actinomycetota</taxon>
        <taxon>Actinomycetes</taxon>
        <taxon>Micrococcales</taxon>
        <taxon>Microbacteriaceae</taxon>
        <taxon>Microbacterium</taxon>
    </lineage>
</organism>
<gene>
    <name evidence="3" type="ORF">E4U02_05695</name>
</gene>
<dbReference type="InterPro" id="IPR029058">
    <property type="entry name" value="AB_hydrolase_fold"/>
</dbReference>
<evidence type="ECO:0000256" key="1">
    <source>
        <dbReference type="SAM" id="MobiDB-lite"/>
    </source>
</evidence>
<dbReference type="InterPro" id="IPR050471">
    <property type="entry name" value="AB_hydrolase"/>
</dbReference>
<reference evidence="3 4" key="1">
    <citation type="submission" date="2019-03" db="EMBL/GenBank/DDBJ databases">
        <title>Diversity of the mouse oral microbiome.</title>
        <authorList>
            <person name="Joseph S."/>
            <person name="Aduse-Opoku J."/>
            <person name="Curtis M."/>
            <person name="Wade W."/>
            <person name="Hashim A."/>
        </authorList>
    </citation>
    <scope>NUCLEOTIDE SEQUENCE [LARGE SCALE GENOMIC DNA]</scope>
    <source>
        <strain evidence="3 4">P1012</strain>
    </source>
</reference>
<evidence type="ECO:0000313" key="4">
    <source>
        <dbReference type="Proteomes" id="UP000298358"/>
    </source>
</evidence>
<dbReference type="PANTHER" id="PTHR43433:SF5">
    <property type="entry name" value="AB HYDROLASE-1 DOMAIN-CONTAINING PROTEIN"/>
    <property type="match status" value="1"/>
</dbReference>
<keyword evidence="3" id="KW-0378">Hydrolase</keyword>
<dbReference type="EMBL" id="SPQB01000009">
    <property type="protein sequence ID" value="TFU33370.1"/>
    <property type="molecule type" value="Genomic_DNA"/>
</dbReference>